<dbReference type="AlphaFoldDB" id="A0A7R9D3Z2"/>
<gene>
    <name evidence="1" type="ORF">TPSB3V08_LOCUS5570</name>
</gene>
<organism evidence="1">
    <name type="scientific">Timema poppense</name>
    <name type="common">Walking stick</name>
    <dbReference type="NCBI Taxonomy" id="170557"/>
    <lineage>
        <taxon>Eukaryota</taxon>
        <taxon>Metazoa</taxon>
        <taxon>Ecdysozoa</taxon>
        <taxon>Arthropoda</taxon>
        <taxon>Hexapoda</taxon>
        <taxon>Insecta</taxon>
        <taxon>Pterygota</taxon>
        <taxon>Neoptera</taxon>
        <taxon>Polyneoptera</taxon>
        <taxon>Phasmatodea</taxon>
        <taxon>Timematodea</taxon>
        <taxon>Timematoidea</taxon>
        <taxon>Timematidae</taxon>
        <taxon>Timema</taxon>
    </lineage>
</organism>
<sequence length="404" mass="45365">MAAMFIQLLVPVCQVVDQSIRPRQLEEMDHGNRASYRTGGRWFENNIEAPRRYAWPDTELSSFFGWLDTCSSFTVGRLGRVAQSVRRIFRERRPVIEFVPCVDLPRAGSPNCSDYKMEDSNTFIKPSARPLLARKQVKRSTTQTPQLYNLSTVESRLKHQDIPSKPSTKLYISKDLGYCMAPASSTEFNKATDQDAPFILTRASILELTESLKTIKESEDHFNSGMKLFQQGLSILENVLLEVWPQDIQVQLQDLQVITRLRISQPKSIPAEFVKEHREVPAKSSLVLATGRSDDNILVNNVHQSASKTVKRNNAPNVDQSESIDVDCNTDVGVSGQDALSSKHKDISHVALKCDSSLPKILPSHLSVAIFICPQSTVVAPLVKTLVFSIDSYPTNYVSYDYNT</sequence>
<reference evidence="1" key="1">
    <citation type="submission" date="2020-11" db="EMBL/GenBank/DDBJ databases">
        <authorList>
            <person name="Tran Van P."/>
        </authorList>
    </citation>
    <scope>NUCLEOTIDE SEQUENCE</scope>
</reference>
<proteinExistence type="predicted"/>
<accession>A0A7R9D3Z2</accession>
<protein>
    <submittedName>
        <fullName evidence="1">Uncharacterized protein</fullName>
    </submittedName>
</protein>
<evidence type="ECO:0000313" key="1">
    <source>
        <dbReference type="EMBL" id="CAD7406777.1"/>
    </source>
</evidence>
<name>A0A7R9D3Z2_TIMPO</name>
<dbReference type="EMBL" id="OD002995">
    <property type="protein sequence ID" value="CAD7406777.1"/>
    <property type="molecule type" value="Genomic_DNA"/>
</dbReference>